<dbReference type="Proteomes" id="UP000295444">
    <property type="component" value="Unassembled WGS sequence"/>
</dbReference>
<proteinExistence type="predicted"/>
<keyword evidence="3" id="KW-1185">Reference proteome</keyword>
<evidence type="ECO:0000313" key="2">
    <source>
        <dbReference type="EMBL" id="TDP97756.1"/>
    </source>
</evidence>
<accession>A0A4R6SF90</accession>
<evidence type="ECO:0000259" key="1">
    <source>
        <dbReference type="Pfam" id="PF08044"/>
    </source>
</evidence>
<protein>
    <submittedName>
        <fullName evidence="2">Uncharacterized protein DUF1707</fullName>
    </submittedName>
</protein>
<dbReference type="PANTHER" id="PTHR40763:SF4">
    <property type="entry name" value="DUF1707 DOMAIN-CONTAINING PROTEIN"/>
    <property type="match status" value="1"/>
</dbReference>
<dbReference type="AlphaFoldDB" id="A0A4R6SF90"/>
<sequence length="67" mass="7537">MIEVVTMHRELRASDAERAAAVQRLEHAVGEGRISLAEFEERVGAAHRARTRGELDELTADLPRSLW</sequence>
<dbReference type="RefSeq" id="WP_243754159.1">
    <property type="nucleotide sequence ID" value="NZ_SNXZ01000003.1"/>
</dbReference>
<reference evidence="2 3" key="1">
    <citation type="submission" date="2019-03" db="EMBL/GenBank/DDBJ databases">
        <title>Genomic Encyclopedia of Type Strains, Phase IV (KMG-IV): sequencing the most valuable type-strain genomes for metagenomic binning, comparative biology and taxonomic classification.</title>
        <authorList>
            <person name="Goeker M."/>
        </authorList>
    </citation>
    <scope>NUCLEOTIDE SEQUENCE [LARGE SCALE GENOMIC DNA]</scope>
    <source>
        <strain evidence="2 3">DSM 45361</strain>
    </source>
</reference>
<dbReference type="InterPro" id="IPR012551">
    <property type="entry name" value="DUF1707_SHOCT-like"/>
</dbReference>
<evidence type="ECO:0000313" key="3">
    <source>
        <dbReference type="Proteomes" id="UP000295444"/>
    </source>
</evidence>
<dbReference type="EMBL" id="SNXZ01000003">
    <property type="protein sequence ID" value="TDP97756.1"/>
    <property type="molecule type" value="Genomic_DNA"/>
</dbReference>
<organism evidence="2 3">
    <name type="scientific">Labedaea rhizosphaerae</name>
    <dbReference type="NCBI Taxonomy" id="598644"/>
    <lineage>
        <taxon>Bacteria</taxon>
        <taxon>Bacillati</taxon>
        <taxon>Actinomycetota</taxon>
        <taxon>Actinomycetes</taxon>
        <taxon>Pseudonocardiales</taxon>
        <taxon>Pseudonocardiaceae</taxon>
        <taxon>Labedaea</taxon>
    </lineage>
</organism>
<dbReference type="Pfam" id="PF08044">
    <property type="entry name" value="DUF1707"/>
    <property type="match status" value="1"/>
</dbReference>
<gene>
    <name evidence="2" type="ORF">EV186_103722</name>
</gene>
<feature type="domain" description="DUF1707" evidence="1">
    <location>
        <begin position="11"/>
        <end position="63"/>
    </location>
</feature>
<name>A0A4R6SF90_LABRH</name>
<dbReference type="PANTHER" id="PTHR40763">
    <property type="entry name" value="MEMBRANE PROTEIN-RELATED"/>
    <property type="match status" value="1"/>
</dbReference>
<comment type="caution">
    <text evidence="2">The sequence shown here is derived from an EMBL/GenBank/DDBJ whole genome shotgun (WGS) entry which is preliminary data.</text>
</comment>